<keyword evidence="8" id="KW-1185">Reference proteome</keyword>
<evidence type="ECO:0000256" key="4">
    <source>
        <dbReference type="SAM" id="SignalP"/>
    </source>
</evidence>
<feature type="signal peptide" evidence="4">
    <location>
        <begin position="1"/>
        <end position="19"/>
    </location>
</feature>
<evidence type="ECO:0000313" key="7">
    <source>
        <dbReference type="EMBL" id="CAH0375650.1"/>
    </source>
</evidence>
<evidence type="ECO:0000256" key="1">
    <source>
        <dbReference type="ARBA" id="ARBA00001961"/>
    </source>
</evidence>
<evidence type="ECO:0000313" key="6">
    <source>
        <dbReference type="EMBL" id="CAH0363848.1"/>
    </source>
</evidence>
<dbReference type="Gene3D" id="2.60.120.620">
    <property type="entry name" value="q2cbj1_9rhob like domain"/>
    <property type="match status" value="1"/>
</dbReference>
<dbReference type="GO" id="GO:0005506">
    <property type="term" value="F:iron ion binding"/>
    <property type="evidence" value="ECO:0007669"/>
    <property type="project" value="InterPro"/>
</dbReference>
<evidence type="ECO:0000313" key="8">
    <source>
        <dbReference type="Proteomes" id="UP000789595"/>
    </source>
</evidence>
<dbReference type="InterPro" id="IPR006620">
    <property type="entry name" value="Pro_4_hyd_alph"/>
</dbReference>
<evidence type="ECO:0000256" key="3">
    <source>
        <dbReference type="ARBA" id="ARBA00023002"/>
    </source>
</evidence>
<keyword evidence="4" id="KW-0732">Signal</keyword>
<protein>
    <recommendedName>
        <fullName evidence="5">Prolyl 4-hydroxylase alpha subunit domain-containing protein</fullName>
    </recommendedName>
</protein>
<dbReference type="GO" id="GO:0016705">
    <property type="term" value="F:oxidoreductase activity, acting on paired donors, with incorporation or reduction of molecular oxygen"/>
    <property type="evidence" value="ECO:0007669"/>
    <property type="project" value="InterPro"/>
</dbReference>
<gene>
    <name evidence="6" type="ORF">PECAL_1P01840</name>
    <name evidence="7" type="ORF">PECAL_5P01840</name>
</gene>
<dbReference type="GO" id="GO:0031418">
    <property type="term" value="F:L-ascorbic acid binding"/>
    <property type="evidence" value="ECO:0007669"/>
    <property type="project" value="InterPro"/>
</dbReference>
<dbReference type="Pfam" id="PF13640">
    <property type="entry name" value="2OG-FeII_Oxy_3"/>
    <property type="match status" value="1"/>
</dbReference>
<comment type="caution">
    <text evidence="6">The sequence shown here is derived from an EMBL/GenBank/DDBJ whole genome shotgun (WGS) entry which is preliminary data.</text>
</comment>
<proteinExistence type="predicted"/>
<evidence type="ECO:0000259" key="5">
    <source>
        <dbReference type="SMART" id="SM00702"/>
    </source>
</evidence>
<keyword evidence="3" id="KW-0560">Oxidoreductase</keyword>
<sequence>MAGGRAVAALVLCARTATATNATWCSARNHRRLAGGCVHSIRPALPHAAAARLGSLLQRAWQQNSFLYATNCRRSGNACECGNKKMRMSTKDSAPAQAAAVYCRDKRGGFIYSKHELDRASTAHALLEKTVDALIRPRLEDAIGGPVANLTDWFASAFQSGGWLGIHTDVGLGHVAFVLNLTPDDNAFRGGDLEFAEGHVMGHAVSPKFNSLAAFRVGSGAHPLPHRVTAVDAPRESLPRLAITGWYTIPGADPRAVSPAILNAEKGRRTR</sequence>
<dbReference type="AlphaFoldDB" id="A0A8J2S2T0"/>
<dbReference type="SMART" id="SM00702">
    <property type="entry name" value="P4Hc"/>
    <property type="match status" value="1"/>
</dbReference>
<dbReference type="GO" id="GO:0051213">
    <property type="term" value="F:dioxygenase activity"/>
    <property type="evidence" value="ECO:0007669"/>
    <property type="project" value="UniProtKB-KW"/>
</dbReference>
<dbReference type="EMBL" id="CAKKNE010000005">
    <property type="protein sequence ID" value="CAH0375650.1"/>
    <property type="molecule type" value="Genomic_DNA"/>
</dbReference>
<dbReference type="EMBL" id="CAKKNE010000001">
    <property type="protein sequence ID" value="CAH0363848.1"/>
    <property type="molecule type" value="Genomic_DNA"/>
</dbReference>
<feature type="domain" description="Prolyl 4-hydroxylase alpha subunit" evidence="5">
    <location>
        <begin position="58"/>
        <end position="248"/>
    </location>
</feature>
<name>A0A8J2S2T0_9STRA</name>
<reference evidence="6" key="1">
    <citation type="submission" date="2021-11" db="EMBL/GenBank/DDBJ databases">
        <authorList>
            <consortium name="Genoscope - CEA"/>
            <person name="William W."/>
        </authorList>
    </citation>
    <scope>NUCLEOTIDE SEQUENCE</scope>
</reference>
<organism evidence="6 8">
    <name type="scientific">Pelagomonas calceolata</name>
    <dbReference type="NCBI Taxonomy" id="35677"/>
    <lineage>
        <taxon>Eukaryota</taxon>
        <taxon>Sar</taxon>
        <taxon>Stramenopiles</taxon>
        <taxon>Ochrophyta</taxon>
        <taxon>Pelagophyceae</taxon>
        <taxon>Pelagomonadales</taxon>
        <taxon>Pelagomonadaceae</taxon>
        <taxon>Pelagomonas</taxon>
    </lineage>
</organism>
<dbReference type="Proteomes" id="UP000789595">
    <property type="component" value="Unassembled WGS sequence"/>
</dbReference>
<evidence type="ECO:0000256" key="2">
    <source>
        <dbReference type="ARBA" id="ARBA00022964"/>
    </source>
</evidence>
<feature type="chain" id="PRO_5035645215" description="Prolyl 4-hydroxylase alpha subunit domain-containing protein" evidence="4">
    <location>
        <begin position="20"/>
        <end position="271"/>
    </location>
</feature>
<keyword evidence="2" id="KW-0223">Dioxygenase</keyword>
<accession>A0A8J2S2T0</accession>
<comment type="cofactor">
    <cofactor evidence="1">
        <name>L-ascorbate</name>
        <dbReference type="ChEBI" id="CHEBI:38290"/>
    </cofactor>
</comment>
<dbReference type="InterPro" id="IPR044862">
    <property type="entry name" value="Pro_4_hyd_alph_FE2OG_OXY"/>
</dbReference>